<proteinExistence type="inferred from homology"/>
<dbReference type="InterPro" id="IPR013221">
    <property type="entry name" value="Mur_ligase_cen"/>
</dbReference>
<keyword evidence="7 8" id="KW-0131">Cell cycle</keyword>
<gene>
    <name evidence="7" type="primary">murD</name>
    <name evidence="11" type="ORF">BD94_0084</name>
</gene>
<dbReference type="eggNOG" id="COG0771">
    <property type="taxonomic scope" value="Bacteria"/>
</dbReference>
<dbReference type="InterPro" id="IPR036615">
    <property type="entry name" value="Mur_ligase_C_dom_sf"/>
</dbReference>
<dbReference type="Pfam" id="PF21377">
    <property type="entry name" value="MurD_N"/>
    <property type="match status" value="1"/>
</dbReference>
<keyword evidence="7 8" id="KW-0961">Cell wall biogenesis/degradation</keyword>
<dbReference type="GO" id="GO:0051301">
    <property type="term" value="P:cell division"/>
    <property type="evidence" value="ECO:0007669"/>
    <property type="project" value="UniProtKB-KW"/>
</dbReference>
<keyword evidence="7 8" id="KW-0573">Peptidoglycan synthesis</keyword>
<evidence type="ECO:0000256" key="5">
    <source>
        <dbReference type="ARBA" id="ARBA00022741"/>
    </source>
</evidence>
<comment type="pathway">
    <text evidence="2 7 8">Cell wall biogenesis; peptidoglycan biosynthesis.</text>
</comment>
<keyword evidence="3 7" id="KW-0963">Cytoplasm</keyword>
<evidence type="ECO:0000256" key="6">
    <source>
        <dbReference type="ARBA" id="ARBA00022840"/>
    </source>
</evidence>
<evidence type="ECO:0000259" key="9">
    <source>
        <dbReference type="Pfam" id="PF02875"/>
    </source>
</evidence>
<dbReference type="EC" id="6.3.2.9" evidence="7 8"/>
<feature type="binding site" evidence="7">
    <location>
        <begin position="119"/>
        <end position="125"/>
    </location>
    <ligand>
        <name>ATP</name>
        <dbReference type="ChEBI" id="CHEBI:30616"/>
    </ligand>
</feature>
<dbReference type="GO" id="GO:0009252">
    <property type="term" value="P:peptidoglycan biosynthetic process"/>
    <property type="evidence" value="ECO:0007669"/>
    <property type="project" value="UniProtKB-UniRule"/>
</dbReference>
<organism evidence="11 12">
    <name type="scientific">Elizabethkingia anophelis NUHP1</name>
    <dbReference type="NCBI Taxonomy" id="1338011"/>
    <lineage>
        <taxon>Bacteria</taxon>
        <taxon>Pseudomonadati</taxon>
        <taxon>Bacteroidota</taxon>
        <taxon>Flavobacteriia</taxon>
        <taxon>Flavobacteriales</taxon>
        <taxon>Weeksellaceae</taxon>
        <taxon>Elizabethkingia</taxon>
    </lineage>
</organism>
<evidence type="ECO:0000256" key="3">
    <source>
        <dbReference type="ARBA" id="ARBA00022490"/>
    </source>
</evidence>
<keyword evidence="7 8" id="KW-0133">Cell shape</keyword>
<dbReference type="STRING" id="1338011.BD94_0084"/>
<dbReference type="SUPFAM" id="SSF53244">
    <property type="entry name" value="MurD-like peptide ligases, peptide-binding domain"/>
    <property type="match status" value="1"/>
</dbReference>
<evidence type="ECO:0000259" key="10">
    <source>
        <dbReference type="Pfam" id="PF08245"/>
    </source>
</evidence>
<keyword evidence="6 7" id="KW-0067">ATP-binding</keyword>
<dbReference type="PANTHER" id="PTHR43692:SF1">
    <property type="entry name" value="UDP-N-ACETYLMURAMOYLALANINE--D-GLUTAMATE LIGASE"/>
    <property type="match status" value="1"/>
</dbReference>
<dbReference type="InterPro" id="IPR004101">
    <property type="entry name" value="Mur_ligase_C"/>
</dbReference>
<comment type="catalytic activity">
    <reaction evidence="7 8">
        <text>UDP-N-acetyl-alpha-D-muramoyl-L-alanine + D-glutamate + ATP = UDP-N-acetyl-alpha-D-muramoyl-L-alanyl-D-glutamate + ADP + phosphate + H(+)</text>
        <dbReference type="Rhea" id="RHEA:16429"/>
        <dbReference type="ChEBI" id="CHEBI:15378"/>
        <dbReference type="ChEBI" id="CHEBI:29986"/>
        <dbReference type="ChEBI" id="CHEBI:30616"/>
        <dbReference type="ChEBI" id="CHEBI:43474"/>
        <dbReference type="ChEBI" id="CHEBI:83898"/>
        <dbReference type="ChEBI" id="CHEBI:83900"/>
        <dbReference type="ChEBI" id="CHEBI:456216"/>
        <dbReference type="EC" id="6.3.2.9"/>
    </reaction>
</comment>
<dbReference type="GO" id="GO:0008764">
    <property type="term" value="F:UDP-N-acetylmuramoylalanine-D-glutamate ligase activity"/>
    <property type="evidence" value="ECO:0007669"/>
    <property type="project" value="UniProtKB-UniRule"/>
</dbReference>
<dbReference type="InterPro" id="IPR005762">
    <property type="entry name" value="MurD"/>
</dbReference>
<dbReference type="EMBL" id="CP007547">
    <property type="protein sequence ID" value="AIL43859.1"/>
    <property type="molecule type" value="Genomic_DNA"/>
</dbReference>
<dbReference type="HAMAP" id="MF_00639">
    <property type="entry name" value="MurD"/>
    <property type="match status" value="1"/>
</dbReference>
<evidence type="ECO:0000313" key="12">
    <source>
        <dbReference type="Proteomes" id="UP000028933"/>
    </source>
</evidence>
<dbReference type="Pfam" id="PF02875">
    <property type="entry name" value="Mur_ligase_C"/>
    <property type="match status" value="1"/>
</dbReference>
<dbReference type="PANTHER" id="PTHR43692">
    <property type="entry name" value="UDP-N-ACETYLMURAMOYLALANINE--D-GLUTAMATE LIGASE"/>
    <property type="match status" value="1"/>
</dbReference>
<name>A0A077ECL9_9FLAO</name>
<protein>
    <recommendedName>
        <fullName evidence="7 8">UDP-N-acetylmuramoylalanine--D-glutamate ligase</fullName>
        <ecNumber evidence="7 8">6.3.2.9</ecNumber>
    </recommendedName>
    <alternativeName>
        <fullName evidence="7">D-glutamic acid-adding enzyme</fullName>
    </alternativeName>
    <alternativeName>
        <fullName evidence="7">UDP-N-acetylmuramoyl-L-alanyl-D-glutamate synthetase</fullName>
    </alternativeName>
</protein>
<keyword evidence="4 7" id="KW-0436">Ligase</keyword>
<reference evidence="11" key="2">
    <citation type="journal article" date="2015" name="Genome Biol. Evol.">
        <title>Complete Genome Sequence and Transcriptomic Analysis of the Novel Pathogen Elizabethkingia anophelis in Response to Oxidative Stress.</title>
        <authorList>
            <person name="Li Y."/>
            <person name="Liu Y."/>
            <person name="Chew S.C."/>
            <person name="Tay M."/>
            <person name="Salido M.M."/>
            <person name="Teo J."/>
            <person name="Lauro F.M."/>
            <person name="Givskov M."/>
            <person name="Yang L."/>
        </authorList>
    </citation>
    <scope>NUCLEOTIDE SEQUENCE</scope>
    <source>
        <strain evidence="11">NUHP1</strain>
    </source>
</reference>
<accession>A0A077ECL9</accession>
<dbReference type="InterPro" id="IPR036565">
    <property type="entry name" value="Mur-like_cat_sf"/>
</dbReference>
<keyword evidence="7 8" id="KW-0132">Cell division</keyword>
<dbReference type="GO" id="GO:0005737">
    <property type="term" value="C:cytoplasm"/>
    <property type="evidence" value="ECO:0007669"/>
    <property type="project" value="UniProtKB-SubCell"/>
</dbReference>
<evidence type="ECO:0000256" key="4">
    <source>
        <dbReference type="ARBA" id="ARBA00022598"/>
    </source>
</evidence>
<comment type="similarity">
    <text evidence="7">Belongs to the MurCDEF family.</text>
</comment>
<keyword evidence="5 7" id="KW-0547">Nucleotide-binding</keyword>
<evidence type="ECO:0000256" key="7">
    <source>
        <dbReference type="HAMAP-Rule" id="MF_00639"/>
    </source>
</evidence>
<dbReference type="AlphaFoldDB" id="A0A077ECL9"/>
<dbReference type="UniPathway" id="UPA00219"/>
<evidence type="ECO:0000313" key="11">
    <source>
        <dbReference type="EMBL" id="AIL43859.1"/>
    </source>
</evidence>
<dbReference type="GO" id="GO:0005524">
    <property type="term" value="F:ATP binding"/>
    <property type="evidence" value="ECO:0007669"/>
    <property type="project" value="UniProtKB-UniRule"/>
</dbReference>
<comment type="subcellular location">
    <subcellularLocation>
        <location evidence="1 7 8">Cytoplasm</location>
    </subcellularLocation>
</comment>
<dbReference type="NCBIfam" id="TIGR01087">
    <property type="entry name" value="murD"/>
    <property type="match status" value="1"/>
</dbReference>
<evidence type="ECO:0000256" key="8">
    <source>
        <dbReference type="RuleBase" id="RU003664"/>
    </source>
</evidence>
<dbReference type="GO" id="GO:0071555">
    <property type="term" value="P:cell wall organization"/>
    <property type="evidence" value="ECO:0007669"/>
    <property type="project" value="UniProtKB-KW"/>
</dbReference>
<dbReference type="KEGG" id="eao:BD94_0084"/>
<feature type="domain" description="Mur ligase C-terminal" evidence="9">
    <location>
        <begin position="317"/>
        <end position="430"/>
    </location>
</feature>
<reference evidence="11" key="1">
    <citation type="journal article" date="2013" name="Lancet">
        <title>First case of E anophelis outbreak in an intensive-care unit.</title>
        <authorList>
            <person name="Teo J."/>
            <person name="Tan S.Y."/>
            <person name="Tay M."/>
            <person name="Ding Y."/>
            <person name="Kjelleberg S."/>
            <person name="Givskov M."/>
            <person name="Lin R.T."/>
            <person name="Yang L."/>
        </authorList>
    </citation>
    <scope>NUCLEOTIDE SEQUENCE [LARGE SCALE GENOMIC DNA]</scope>
    <source>
        <strain evidence="11">NUHP1</strain>
    </source>
</reference>
<evidence type="ECO:0000256" key="1">
    <source>
        <dbReference type="ARBA" id="ARBA00004496"/>
    </source>
</evidence>
<dbReference type="Gene3D" id="3.90.190.20">
    <property type="entry name" value="Mur ligase, C-terminal domain"/>
    <property type="match status" value="1"/>
</dbReference>
<dbReference type="SUPFAM" id="SSF51984">
    <property type="entry name" value="MurCD N-terminal domain"/>
    <property type="match status" value="1"/>
</dbReference>
<dbReference type="Pfam" id="PF08245">
    <property type="entry name" value="Mur_ligase_M"/>
    <property type="match status" value="1"/>
</dbReference>
<feature type="domain" description="Mur ligase central" evidence="10">
    <location>
        <begin position="117"/>
        <end position="294"/>
    </location>
</feature>
<dbReference type="HOGENOM" id="CLU_032540_0_0_10"/>
<dbReference type="Proteomes" id="UP000028933">
    <property type="component" value="Chromosome"/>
</dbReference>
<dbReference type="GO" id="GO:0008360">
    <property type="term" value="P:regulation of cell shape"/>
    <property type="evidence" value="ECO:0007669"/>
    <property type="project" value="UniProtKB-KW"/>
</dbReference>
<dbReference type="Gene3D" id="3.40.1190.10">
    <property type="entry name" value="Mur-like, catalytic domain"/>
    <property type="match status" value="1"/>
</dbReference>
<comment type="function">
    <text evidence="7 8">Cell wall formation. Catalyzes the addition of glutamate to the nucleotide precursor UDP-N-acetylmuramoyl-L-alanine (UMA).</text>
</comment>
<evidence type="ECO:0000256" key="2">
    <source>
        <dbReference type="ARBA" id="ARBA00004752"/>
    </source>
</evidence>
<dbReference type="Gene3D" id="3.40.50.720">
    <property type="entry name" value="NAD(P)-binding Rossmann-like Domain"/>
    <property type="match status" value="1"/>
</dbReference>
<sequence length="459" mass="51701">MEKHAEIQSGRMKIVILGGGESGVGAAFLAKKKGLDVFLSDQGSIRDNYKKILLDNAIDFEEGSHDEDRILQADWIIKSPGIPKKAEIVGKIHQKGIRLSSELEFAYHFTDAKIIAVTGSNGKTTTTSLIYHILKNDGYNVGLGGNIGKSFAYQVATEDFDYYVLEVSSFQLDDIQNFRPYISLLLNLSQDHLDQYNYNYEEYALAKFRIAENQENDNYFIYNKDDEMSQKILQSLEINATMIPFSMKEKLNEGGYSVDNELVVKLQEDFRMKISDLSLVGNHNVANSLAASIAGKLLNISNESIRNSLMTFQAVPHRLEQVAVINDVKYINDSKATNVNAAYYALESVKYPAIWIVGGIDKGNDYTEIEDLVKKKVRAIVCLGLDNEKIIQFFRNKKDLIFETSSMEECVKLCKSIAEPGDTVLLAPCCSSFDLFKSYEDRGDQFKKYVLEGEEVKED</sequence>
<dbReference type="SUPFAM" id="SSF53623">
    <property type="entry name" value="MurD-like peptide ligases, catalytic domain"/>
    <property type="match status" value="1"/>
</dbReference>